<reference evidence="12 13" key="1">
    <citation type="journal article" date="2012" name="Nature">
        <title>Repeated polyploidization of Gossypium genomes and the evolution of spinnable cotton fibres.</title>
        <authorList>
            <person name="Paterson A.H."/>
            <person name="Wendel J.F."/>
            <person name="Gundlach H."/>
            <person name="Guo H."/>
            <person name="Jenkins J."/>
            <person name="Jin D."/>
            <person name="Llewellyn D."/>
            <person name="Showmaker K.C."/>
            <person name="Shu S."/>
            <person name="Udall J."/>
            <person name="Yoo M.J."/>
            <person name="Byers R."/>
            <person name="Chen W."/>
            <person name="Doron-Faigenboim A."/>
            <person name="Duke M.V."/>
            <person name="Gong L."/>
            <person name="Grimwood J."/>
            <person name="Grover C."/>
            <person name="Grupp K."/>
            <person name="Hu G."/>
            <person name="Lee T.H."/>
            <person name="Li J."/>
            <person name="Lin L."/>
            <person name="Liu T."/>
            <person name="Marler B.S."/>
            <person name="Page J.T."/>
            <person name="Roberts A.W."/>
            <person name="Romanel E."/>
            <person name="Sanders W.S."/>
            <person name="Szadkowski E."/>
            <person name="Tan X."/>
            <person name="Tang H."/>
            <person name="Xu C."/>
            <person name="Wang J."/>
            <person name="Wang Z."/>
            <person name="Zhang D."/>
            <person name="Zhang L."/>
            <person name="Ashrafi H."/>
            <person name="Bedon F."/>
            <person name="Bowers J.E."/>
            <person name="Brubaker C.L."/>
            <person name="Chee P.W."/>
            <person name="Das S."/>
            <person name="Gingle A.R."/>
            <person name="Haigler C.H."/>
            <person name="Harker D."/>
            <person name="Hoffmann L.V."/>
            <person name="Hovav R."/>
            <person name="Jones D.C."/>
            <person name="Lemke C."/>
            <person name="Mansoor S."/>
            <person name="ur Rahman M."/>
            <person name="Rainville L.N."/>
            <person name="Rambani A."/>
            <person name="Reddy U.K."/>
            <person name="Rong J.K."/>
            <person name="Saranga Y."/>
            <person name="Scheffler B.E."/>
            <person name="Scheffler J.A."/>
            <person name="Stelly D.M."/>
            <person name="Triplett B.A."/>
            <person name="Van Deynze A."/>
            <person name="Vaslin M.F."/>
            <person name="Waghmare V.N."/>
            <person name="Walford S.A."/>
            <person name="Wright R.J."/>
            <person name="Zaki E.A."/>
            <person name="Zhang T."/>
            <person name="Dennis E.S."/>
            <person name="Mayer K.F."/>
            <person name="Peterson D.G."/>
            <person name="Rokhsar D.S."/>
            <person name="Wang X."/>
            <person name="Schmutz J."/>
        </authorList>
    </citation>
    <scope>NUCLEOTIDE SEQUENCE [LARGE SCALE GENOMIC DNA]</scope>
</reference>
<keyword evidence="8" id="KW-0456">Lyase</keyword>
<evidence type="ECO:0000313" key="13">
    <source>
        <dbReference type="Proteomes" id="UP000032304"/>
    </source>
</evidence>
<evidence type="ECO:0000256" key="9">
    <source>
        <dbReference type="SAM" id="MobiDB-lite"/>
    </source>
</evidence>
<feature type="domain" description="Terpene synthase N-terminal" evidence="10">
    <location>
        <begin position="42"/>
        <end position="183"/>
    </location>
</feature>
<dbReference type="InterPro" id="IPR001906">
    <property type="entry name" value="Terpene_synth_N"/>
</dbReference>
<dbReference type="Gramene" id="KJB62663">
    <property type="protein sequence ID" value="KJB62663"/>
    <property type="gene ID" value="B456_009G428700"/>
</dbReference>
<dbReference type="eggNOG" id="ENOG502QUCN">
    <property type="taxonomic scope" value="Eukaryota"/>
</dbReference>
<evidence type="ECO:0000256" key="7">
    <source>
        <dbReference type="ARBA" id="ARBA00022842"/>
    </source>
</evidence>
<evidence type="ECO:0000256" key="2">
    <source>
        <dbReference type="ARBA" id="ARBA00002383"/>
    </source>
</evidence>
<evidence type="ECO:0000256" key="3">
    <source>
        <dbReference type="ARBA" id="ARBA00004721"/>
    </source>
</evidence>
<dbReference type="AlphaFoldDB" id="A0A0D2SHP6"/>
<dbReference type="GO" id="GO:0016102">
    <property type="term" value="P:diterpenoid biosynthetic process"/>
    <property type="evidence" value="ECO:0007669"/>
    <property type="project" value="InterPro"/>
</dbReference>
<feature type="compositionally biased region" description="Polar residues" evidence="9">
    <location>
        <begin position="1"/>
        <end position="16"/>
    </location>
</feature>
<dbReference type="GO" id="GO:0000287">
    <property type="term" value="F:magnesium ion binding"/>
    <property type="evidence" value="ECO:0007669"/>
    <property type="project" value="InterPro"/>
</dbReference>
<organism evidence="12 13">
    <name type="scientific">Gossypium raimondii</name>
    <name type="common">Peruvian cotton</name>
    <name type="synonym">Gossypium klotzschianum subsp. raimondii</name>
    <dbReference type="NCBI Taxonomy" id="29730"/>
    <lineage>
        <taxon>Eukaryota</taxon>
        <taxon>Viridiplantae</taxon>
        <taxon>Streptophyta</taxon>
        <taxon>Embryophyta</taxon>
        <taxon>Tracheophyta</taxon>
        <taxon>Spermatophyta</taxon>
        <taxon>Magnoliopsida</taxon>
        <taxon>eudicotyledons</taxon>
        <taxon>Gunneridae</taxon>
        <taxon>Pentapetalae</taxon>
        <taxon>rosids</taxon>
        <taxon>malvids</taxon>
        <taxon>Malvales</taxon>
        <taxon>Malvaceae</taxon>
        <taxon>Malvoideae</taxon>
        <taxon>Gossypium</taxon>
    </lineage>
</organism>
<dbReference type="GO" id="GO:0047461">
    <property type="term" value="F:(+)-delta-cadinene synthase activity"/>
    <property type="evidence" value="ECO:0007669"/>
    <property type="project" value="UniProtKB-EC"/>
</dbReference>
<evidence type="ECO:0000313" key="12">
    <source>
        <dbReference type="EMBL" id="KJB62663.1"/>
    </source>
</evidence>
<protein>
    <recommendedName>
        <fullName evidence="5">(+)-delta-cadinene synthase</fullName>
        <ecNumber evidence="5">4.2.3.13</ecNumber>
    </recommendedName>
</protein>
<comment type="cofactor">
    <cofactor evidence="1">
        <name>Mg(2+)</name>
        <dbReference type="ChEBI" id="CHEBI:18420"/>
    </cofactor>
</comment>
<feature type="domain" description="Terpene synthase metal-binding" evidence="11">
    <location>
        <begin position="240"/>
        <end position="472"/>
    </location>
</feature>
<dbReference type="CDD" id="cd00684">
    <property type="entry name" value="Terpene_cyclase_plant_C1"/>
    <property type="match status" value="1"/>
</dbReference>
<feature type="region of interest" description="Disordered" evidence="9">
    <location>
        <begin position="1"/>
        <end position="26"/>
    </location>
</feature>
<dbReference type="SUPFAM" id="SSF48239">
    <property type="entry name" value="Terpenoid cyclases/Protein prenyltransferases"/>
    <property type="match status" value="1"/>
</dbReference>
<dbReference type="FunFam" id="1.10.600.10:FF:000007">
    <property type="entry name" value="Isoprene synthase, chloroplastic"/>
    <property type="match status" value="1"/>
</dbReference>
<evidence type="ECO:0000256" key="4">
    <source>
        <dbReference type="ARBA" id="ARBA00006333"/>
    </source>
</evidence>
<dbReference type="Gene3D" id="1.50.10.130">
    <property type="entry name" value="Terpene synthase, N-terminal domain"/>
    <property type="match status" value="1"/>
</dbReference>
<accession>A0A0D2SHP6</accession>
<comment type="similarity">
    <text evidence="4">Belongs to the terpene synthase family.</text>
</comment>
<name>A0A0D2SHP6_GOSRA</name>
<evidence type="ECO:0000256" key="8">
    <source>
        <dbReference type="ARBA" id="ARBA00023239"/>
    </source>
</evidence>
<dbReference type="PANTHER" id="PTHR31225:SF215">
    <property type="entry name" value="(+)-DELTA-CADINENE SYNTHASE"/>
    <property type="match status" value="1"/>
</dbReference>
<dbReference type="EC" id="4.2.3.13" evidence="5"/>
<dbReference type="SFLD" id="SFLDG01019">
    <property type="entry name" value="Terpene_Cyclase_Like_1_C_Termi"/>
    <property type="match status" value="1"/>
</dbReference>
<dbReference type="SUPFAM" id="SSF48576">
    <property type="entry name" value="Terpenoid synthases"/>
    <property type="match status" value="1"/>
</dbReference>
<dbReference type="InterPro" id="IPR044814">
    <property type="entry name" value="Terpene_cyclase_plant_C1"/>
</dbReference>
<proteinExistence type="inferred from homology"/>
<dbReference type="InterPro" id="IPR050148">
    <property type="entry name" value="Terpene_synthase-like"/>
</dbReference>
<dbReference type="SFLD" id="SFLDS00005">
    <property type="entry name" value="Isoprenoid_Synthase_Type_I"/>
    <property type="match status" value="1"/>
</dbReference>
<dbReference type="OMA" id="VYYEPEY"/>
<keyword evidence="13" id="KW-1185">Reference proteome</keyword>
<evidence type="ECO:0000259" key="10">
    <source>
        <dbReference type="Pfam" id="PF01397"/>
    </source>
</evidence>
<sequence>MAKQVSQLLSSSPLTSNKDEMRPKADFQPSIGEISSLLDIDAETKQRHQQLEGGVRKMIVAPMANSTLKLTFIDSVQRLGNIYHNNNNAENDLYTTSLRFRLLREHGFNVSCEVFNKFKDEKGDFKSSLTSDVQGLLELYEASYLRVHGEDILDESISFTTDHLTLAVATLDYPLSEHVSHALKQSIRRGLPRIEARHYLSVYQDIESHNRALLEFAKIDFNMLQLLHRKELSEICRWWKDLDFQRKLPYARDRVVEDYFWILGVYFEPQYSLGRKILTKVAAMTSIMDDTYDSYATYDELVPYTNAIERWDIKCIDQLPEYMKLSYKALLDVYKEMEQLMAKDGRQYRVEYAKNAMIPLAQSYLVEARWTLQNYKPSFEEFKANALATCGYAMLSITSFVGMGDIITPETFKWAANDPKIIQASTIICSEEFKQRREDDYSGIECYMEEYGVIAQEAYDVFNKHVESAWKDVNKGFLKPTEMPTEVLNRVLNLARVINVLYKEGDGYTYVGKAAKGGISSLLMELITL</sequence>
<dbReference type="InterPro" id="IPR036965">
    <property type="entry name" value="Terpene_synth_N_sf"/>
</dbReference>
<evidence type="ECO:0000256" key="6">
    <source>
        <dbReference type="ARBA" id="ARBA00022723"/>
    </source>
</evidence>
<keyword evidence="7" id="KW-0460">Magnesium</keyword>
<dbReference type="EMBL" id="CM001748">
    <property type="protein sequence ID" value="KJB62663.1"/>
    <property type="molecule type" value="Genomic_DNA"/>
</dbReference>
<gene>
    <name evidence="12" type="ORF">B456_009G428700</name>
</gene>
<dbReference type="InterPro" id="IPR005630">
    <property type="entry name" value="Terpene_synthase_metal-bd"/>
</dbReference>
<evidence type="ECO:0000256" key="5">
    <source>
        <dbReference type="ARBA" id="ARBA00013103"/>
    </source>
</evidence>
<keyword evidence="6" id="KW-0479">Metal-binding</keyword>
<dbReference type="PANTHER" id="PTHR31225">
    <property type="entry name" value="OS04G0344100 PROTEIN-RELATED"/>
    <property type="match status" value="1"/>
</dbReference>
<dbReference type="FunFam" id="1.50.10.130:FF:000001">
    <property type="entry name" value="Isoprene synthase, chloroplastic"/>
    <property type="match status" value="1"/>
</dbReference>
<dbReference type="InterPro" id="IPR008949">
    <property type="entry name" value="Isoprenoid_synthase_dom_sf"/>
</dbReference>
<dbReference type="STRING" id="29730.A0A0D2SHP6"/>
<dbReference type="Gene3D" id="1.10.600.10">
    <property type="entry name" value="Farnesyl Diphosphate Synthase"/>
    <property type="match status" value="1"/>
</dbReference>
<dbReference type="Pfam" id="PF01397">
    <property type="entry name" value="Terpene_synth"/>
    <property type="match status" value="1"/>
</dbReference>
<evidence type="ECO:0000256" key="1">
    <source>
        <dbReference type="ARBA" id="ARBA00001946"/>
    </source>
</evidence>
<dbReference type="Pfam" id="PF03936">
    <property type="entry name" value="Terpene_synth_C"/>
    <property type="match status" value="1"/>
</dbReference>
<dbReference type="InterPro" id="IPR008930">
    <property type="entry name" value="Terpenoid_cyclase/PrenylTrfase"/>
</dbReference>
<dbReference type="InterPro" id="IPR034741">
    <property type="entry name" value="Terpene_cyclase-like_1_C"/>
</dbReference>
<comment type="pathway">
    <text evidence="3">Secondary metabolite biosynthesis; terpenoid biosynthesis.</text>
</comment>
<comment type="function">
    <text evidence="2">Responsible for the cyclization of trans,trans-farnesyl diphosphate (FPP) to (+)-delta cadinene.</text>
</comment>
<dbReference type="Proteomes" id="UP000032304">
    <property type="component" value="Chromosome 9"/>
</dbReference>
<evidence type="ECO:0000259" key="11">
    <source>
        <dbReference type="Pfam" id="PF03936"/>
    </source>
</evidence>